<evidence type="ECO:0000256" key="2">
    <source>
        <dbReference type="ARBA" id="ARBA00023235"/>
    </source>
</evidence>
<dbReference type="EC" id="5.4.99.5" evidence="1"/>
<accession>A0A1F6SWZ3</accession>
<evidence type="ECO:0000313" key="4">
    <source>
        <dbReference type="EMBL" id="OGI37438.1"/>
    </source>
</evidence>
<feature type="domain" description="Chorismate mutase" evidence="3">
    <location>
        <begin position="3"/>
        <end position="93"/>
    </location>
</feature>
<dbReference type="PANTHER" id="PTHR38041:SF1">
    <property type="entry name" value="CHORISMATE MUTASE"/>
    <property type="match status" value="1"/>
</dbReference>
<gene>
    <name evidence="4" type="ORF">A2V91_04925</name>
</gene>
<dbReference type="Gene3D" id="1.20.59.10">
    <property type="entry name" value="Chorismate mutase"/>
    <property type="match status" value="1"/>
</dbReference>
<proteinExistence type="predicted"/>
<dbReference type="InterPro" id="IPR036263">
    <property type="entry name" value="Chorismate_II_sf"/>
</dbReference>
<name>A0A1F6SWZ3_9PROT</name>
<dbReference type="GO" id="GO:0046417">
    <property type="term" value="P:chorismate metabolic process"/>
    <property type="evidence" value="ECO:0007669"/>
    <property type="project" value="InterPro"/>
</dbReference>
<dbReference type="AlphaFoldDB" id="A0A1F6SWZ3"/>
<evidence type="ECO:0000256" key="1">
    <source>
        <dbReference type="ARBA" id="ARBA00012404"/>
    </source>
</evidence>
<organism evidence="4 5">
    <name type="scientific">Candidatus Muproteobacteria bacterium RBG_16_64_10</name>
    <dbReference type="NCBI Taxonomy" id="1817757"/>
    <lineage>
        <taxon>Bacteria</taxon>
        <taxon>Pseudomonadati</taxon>
        <taxon>Pseudomonadota</taxon>
        <taxon>Candidatus Muproteobacteria</taxon>
    </lineage>
</organism>
<dbReference type="Proteomes" id="UP000179334">
    <property type="component" value="Unassembled WGS sequence"/>
</dbReference>
<dbReference type="SMART" id="SM00830">
    <property type="entry name" value="CM_2"/>
    <property type="match status" value="1"/>
</dbReference>
<protein>
    <recommendedName>
        <fullName evidence="1">chorismate mutase</fullName>
        <ecNumber evidence="1">5.4.99.5</ecNumber>
    </recommendedName>
</protein>
<dbReference type="SUPFAM" id="SSF48600">
    <property type="entry name" value="Chorismate mutase II"/>
    <property type="match status" value="1"/>
</dbReference>
<dbReference type="PANTHER" id="PTHR38041">
    <property type="entry name" value="CHORISMATE MUTASE"/>
    <property type="match status" value="1"/>
</dbReference>
<dbReference type="InterPro" id="IPR036979">
    <property type="entry name" value="CM_dom_sf"/>
</dbReference>
<dbReference type="GO" id="GO:0009697">
    <property type="term" value="P:salicylic acid biosynthetic process"/>
    <property type="evidence" value="ECO:0007669"/>
    <property type="project" value="TreeGrafter"/>
</dbReference>
<dbReference type="Pfam" id="PF01817">
    <property type="entry name" value="CM_2"/>
    <property type="match status" value="1"/>
</dbReference>
<keyword evidence="2" id="KW-0413">Isomerase</keyword>
<evidence type="ECO:0000259" key="3">
    <source>
        <dbReference type="PROSITE" id="PS51168"/>
    </source>
</evidence>
<dbReference type="GO" id="GO:0004106">
    <property type="term" value="F:chorismate mutase activity"/>
    <property type="evidence" value="ECO:0007669"/>
    <property type="project" value="UniProtKB-EC"/>
</dbReference>
<dbReference type="InterPro" id="IPR002701">
    <property type="entry name" value="CM_II_prokaryot"/>
</dbReference>
<dbReference type="InterPro" id="IPR051331">
    <property type="entry name" value="Chorismate_mutase-related"/>
</dbReference>
<evidence type="ECO:0000313" key="5">
    <source>
        <dbReference type="Proteomes" id="UP000179334"/>
    </source>
</evidence>
<reference evidence="4 5" key="1">
    <citation type="journal article" date="2016" name="Nat. Commun.">
        <title>Thousands of microbial genomes shed light on interconnected biogeochemical processes in an aquifer system.</title>
        <authorList>
            <person name="Anantharaman K."/>
            <person name="Brown C.T."/>
            <person name="Hug L.A."/>
            <person name="Sharon I."/>
            <person name="Castelle C.J."/>
            <person name="Probst A.J."/>
            <person name="Thomas B.C."/>
            <person name="Singh A."/>
            <person name="Wilkins M.J."/>
            <person name="Karaoz U."/>
            <person name="Brodie E.L."/>
            <person name="Williams K.H."/>
            <person name="Hubbard S.S."/>
            <person name="Banfield J.F."/>
        </authorList>
    </citation>
    <scope>NUCLEOTIDE SEQUENCE [LARGE SCALE GENOMIC DNA]</scope>
</reference>
<comment type="caution">
    <text evidence="4">The sequence shown here is derived from an EMBL/GenBank/DDBJ whole genome shotgun (WGS) entry which is preliminary data.</text>
</comment>
<dbReference type="EMBL" id="MFSR01000091">
    <property type="protein sequence ID" value="OGI37438.1"/>
    <property type="molecule type" value="Genomic_DNA"/>
</dbReference>
<dbReference type="PROSITE" id="PS51168">
    <property type="entry name" value="CHORISMATE_MUT_2"/>
    <property type="match status" value="1"/>
</dbReference>
<sequence>MDVPGSASLQEVRDRIDRLDMQIVRLLAERFAYARQAAAFKATAAQVPAPERAERVIRSVRQMAAENGAPPDAVEQVYRALIGAMIAIELQLHKKPSNP</sequence>